<dbReference type="InterPro" id="IPR021727">
    <property type="entry name" value="DUF3299"/>
</dbReference>
<proteinExistence type="predicted"/>
<evidence type="ECO:0000313" key="3">
    <source>
        <dbReference type="Proteomes" id="UP000011991"/>
    </source>
</evidence>
<dbReference type="EMBL" id="ANOG01000941">
    <property type="protein sequence ID" value="EMI16575.1"/>
    <property type="molecule type" value="Genomic_DNA"/>
</dbReference>
<gene>
    <name evidence="2" type="ORF">RMSM_06498</name>
</gene>
<feature type="transmembrane region" description="Helical" evidence="1">
    <location>
        <begin position="20"/>
        <end position="40"/>
    </location>
</feature>
<comment type="caution">
    <text evidence="2">The sequence shown here is derived from an EMBL/GenBank/DDBJ whole genome shotgun (WGS) entry which is preliminary data.</text>
</comment>
<protein>
    <submittedName>
        <fullName evidence="2">Putative membrane protein</fullName>
    </submittedName>
</protein>
<dbReference type="Proteomes" id="UP000011991">
    <property type="component" value="Unassembled WGS sequence"/>
</dbReference>
<keyword evidence="1" id="KW-0472">Membrane</keyword>
<keyword evidence="1" id="KW-1133">Transmembrane helix</keyword>
<dbReference type="AlphaFoldDB" id="M5RB19"/>
<keyword evidence="3" id="KW-1185">Reference proteome</keyword>
<dbReference type="Gene3D" id="2.40.50.870">
    <property type="entry name" value="Protein of unknown function (DUF3299)"/>
    <property type="match status" value="1"/>
</dbReference>
<sequence length="225" mass="24551">MSAELQMSSSSDVVEFPYRAVSRAAIASVVFFVLAFPGLIPTFSPLLILTAVGIAAGIVGYRATKQYPDEYSGAALARFGVIANALLMVSGIGLHTYIYMTEVPEGYTRIPFHELQQPEGMPDIPTRFAYDIDGNKVFLKGYIHPASGSGALRQFILVPDLGTCCFGGQPKSSDMIEVTVTNGKNVKAGLTKRKLAGKFQLNRTPQKLTDFDNNIFYRIKADQVR</sequence>
<dbReference type="OrthoDB" id="279013at2"/>
<organism evidence="2 3">
    <name type="scientific">Rhodopirellula maiorica SM1</name>
    <dbReference type="NCBI Taxonomy" id="1265738"/>
    <lineage>
        <taxon>Bacteria</taxon>
        <taxon>Pseudomonadati</taxon>
        <taxon>Planctomycetota</taxon>
        <taxon>Planctomycetia</taxon>
        <taxon>Pirellulales</taxon>
        <taxon>Pirellulaceae</taxon>
        <taxon>Novipirellula</taxon>
    </lineage>
</organism>
<feature type="transmembrane region" description="Helical" evidence="1">
    <location>
        <begin position="76"/>
        <end position="100"/>
    </location>
</feature>
<evidence type="ECO:0000256" key="1">
    <source>
        <dbReference type="SAM" id="Phobius"/>
    </source>
</evidence>
<feature type="transmembrane region" description="Helical" evidence="1">
    <location>
        <begin position="46"/>
        <end position="64"/>
    </location>
</feature>
<accession>M5RB19</accession>
<reference evidence="2 3" key="1">
    <citation type="journal article" date="2013" name="Mar. Genomics">
        <title>Expression of sulfatases in Rhodopirellula baltica and the diversity of sulfatases in the genus Rhodopirellula.</title>
        <authorList>
            <person name="Wegner C.E."/>
            <person name="Richter-Heitmann T."/>
            <person name="Klindworth A."/>
            <person name="Klockow C."/>
            <person name="Richter M."/>
            <person name="Achstetter T."/>
            <person name="Glockner F.O."/>
            <person name="Harder J."/>
        </authorList>
    </citation>
    <scope>NUCLEOTIDE SEQUENCE [LARGE SCALE GENOMIC DNA]</scope>
    <source>
        <strain evidence="2 3">SM1</strain>
    </source>
</reference>
<keyword evidence="1" id="KW-0812">Transmembrane</keyword>
<dbReference type="PATRIC" id="fig|1265738.3.peg.6482"/>
<dbReference type="Pfam" id="PF11736">
    <property type="entry name" value="DUF3299"/>
    <property type="match status" value="1"/>
</dbReference>
<name>M5RB19_9BACT</name>
<evidence type="ECO:0000313" key="2">
    <source>
        <dbReference type="EMBL" id="EMI16575.1"/>
    </source>
</evidence>